<evidence type="ECO:0000313" key="1">
    <source>
        <dbReference type="EMBL" id="CAA7406970.1"/>
    </source>
</evidence>
<reference evidence="1" key="1">
    <citation type="submission" date="2020-02" db="EMBL/GenBank/DDBJ databases">
        <authorList>
            <person name="Scholz U."/>
            <person name="Mascher M."/>
            <person name="Fiebig A."/>
        </authorList>
    </citation>
    <scope>NUCLEOTIDE SEQUENCE</scope>
</reference>
<organism evidence="1 2">
    <name type="scientific">Spirodela intermedia</name>
    <name type="common">Intermediate duckweed</name>
    <dbReference type="NCBI Taxonomy" id="51605"/>
    <lineage>
        <taxon>Eukaryota</taxon>
        <taxon>Viridiplantae</taxon>
        <taxon>Streptophyta</taxon>
        <taxon>Embryophyta</taxon>
        <taxon>Tracheophyta</taxon>
        <taxon>Spermatophyta</taxon>
        <taxon>Magnoliopsida</taxon>
        <taxon>Liliopsida</taxon>
        <taxon>Araceae</taxon>
        <taxon>Lemnoideae</taxon>
        <taxon>Spirodela</taxon>
    </lineage>
</organism>
<evidence type="ECO:0000313" key="2">
    <source>
        <dbReference type="Proteomes" id="UP000663760"/>
    </source>
</evidence>
<name>A0A7I8LAT3_SPIIN</name>
<protein>
    <submittedName>
        <fullName evidence="1">Uncharacterized protein</fullName>
    </submittedName>
</protein>
<sequence>MSGRRPLHPRFSLSLSLSLPPSLPLSLSL</sequence>
<dbReference type="EMBL" id="LR746276">
    <property type="protein sequence ID" value="CAA7406970.1"/>
    <property type="molecule type" value="Genomic_DNA"/>
</dbReference>
<proteinExistence type="predicted"/>
<gene>
    <name evidence="1" type="ORF">SI8410_13017648</name>
</gene>
<keyword evidence="2" id="KW-1185">Reference proteome</keyword>
<dbReference type="Proteomes" id="UP000663760">
    <property type="component" value="Chromosome 13"/>
</dbReference>
<dbReference type="AlphaFoldDB" id="A0A7I8LAT3"/>
<accession>A0A7I8LAT3</accession>